<gene>
    <name evidence="1" type="ORF">AYM40_20800</name>
</gene>
<organism evidence="1 2">
    <name type="scientific">Paraburkholderia phytofirmans OLGA172</name>
    <dbReference type="NCBI Taxonomy" id="1417228"/>
    <lineage>
        <taxon>Bacteria</taxon>
        <taxon>Pseudomonadati</taxon>
        <taxon>Pseudomonadota</taxon>
        <taxon>Betaproteobacteria</taxon>
        <taxon>Burkholderiales</taxon>
        <taxon>Burkholderiaceae</taxon>
        <taxon>Paraburkholderia</taxon>
    </lineage>
</organism>
<accession>A0A160FQC0</accession>
<protein>
    <submittedName>
        <fullName evidence="1">Uncharacterized protein</fullName>
    </submittedName>
</protein>
<dbReference type="Proteomes" id="UP000076852">
    <property type="component" value="Chromosome 2"/>
</dbReference>
<evidence type="ECO:0000313" key="2">
    <source>
        <dbReference type="Proteomes" id="UP000076852"/>
    </source>
</evidence>
<proteinExistence type="predicted"/>
<dbReference type="KEGG" id="buz:AYM40_20800"/>
<dbReference type="EMBL" id="CP014579">
    <property type="protein sequence ID" value="ANB74892.1"/>
    <property type="molecule type" value="Genomic_DNA"/>
</dbReference>
<sequence length="216" mass="24561">MLIPLYGADKMQMHCNSRQYQSRSILFQSIHEAAMSHVWQDSADRLTCEPVASINYARMEVSPLIHPETSDVWFIADWQLYHPDLDGSRIAIVLDVLSGENLFTWFRDARTPGVPWVLEALGDLSRRRATPDLLVTTQDRLFPSLVIAATRFKIPARAELDISYVNANSVRRCIGAIFAELSRNFAATSDALALDASFQRWRNRFNESIEEDLTVS</sequence>
<dbReference type="STRING" id="1804984.AYM40_20800"/>
<dbReference type="AlphaFoldDB" id="A0A160FQC0"/>
<name>A0A160FQC0_9BURK</name>
<evidence type="ECO:0000313" key="1">
    <source>
        <dbReference type="EMBL" id="ANB74892.1"/>
    </source>
</evidence>
<reference evidence="1 2" key="1">
    <citation type="journal article" date="2016" name="Gene">
        <title>PacBio SMRT assembly of a complex multi-replicon genome reveals chlorocatechol degradative operon in a region of genome plasticity.</title>
        <authorList>
            <person name="Ricker N."/>
            <person name="Shen S.Y."/>
            <person name="Goordial J."/>
            <person name="Jin S."/>
            <person name="Fulthorpe R.R."/>
        </authorList>
    </citation>
    <scope>NUCLEOTIDE SEQUENCE [LARGE SCALE GENOMIC DNA]</scope>
    <source>
        <strain evidence="1 2">OLGA172</strain>
    </source>
</reference>
<keyword evidence="2" id="KW-1185">Reference proteome</keyword>